<evidence type="ECO:0000313" key="8">
    <source>
        <dbReference type="Proteomes" id="UP000004995"/>
    </source>
</evidence>
<feature type="region of interest" description="Disordered" evidence="5">
    <location>
        <begin position="49"/>
        <end position="98"/>
    </location>
</feature>
<dbReference type="HOGENOM" id="CLU_755648_0_0_1"/>
<evidence type="ECO:0000256" key="3">
    <source>
        <dbReference type="ARBA" id="ARBA00022490"/>
    </source>
</evidence>
<evidence type="ECO:0000313" key="7">
    <source>
        <dbReference type="EnsemblPlants" id="KQL14321"/>
    </source>
</evidence>
<reference evidence="7" key="2">
    <citation type="submission" date="2018-08" db="UniProtKB">
        <authorList>
            <consortium name="EnsemblPlants"/>
        </authorList>
    </citation>
    <scope>IDENTIFICATION</scope>
    <source>
        <strain evidence="7">Yugu1</strain>
    </source>
</reference>
<dbReference type="InterPro" id="IPR002109">
    <property type="entry name" value="Glutaredoxin"/>
</dbReference>
<dbReference type="STRING" id="4555.K3ZEK6"/>
<protein>
    <recommendedName>
        <fullName evidence="6">Glutaredoxin domain-containing protein</fullName>
    </recommendedName>
</protein>
<keyword evidence="3" id="KW-0963">Cytoplasm</keyword>
<keyword evidence="8" id="KW-1185">Reference proteome</keyword>
<evidence type="ECO:0000256" key="2">
    <source>
        <dbReference type="ARBA" id="ARBA00007568"/>
    </source>
</evidence>
<feature type="region of interest" description="Disordered" evidence="5">
    <location>
        <begin position="113"/>
        <end position="150"/>
    </location>
</feature>
<reference evidence="8" key="1">
    <citation type="journal article" date="2012" name="Nat. Biotechnol.">
        <title>Reference genome sequence of the model plant Setaria.</title>
        <authorList>
            <person name="Bennetzen J.L."/>
            <person name="Schmutz J."/>
            <person name="Wang H."/>
            <person name="Percifield R."/>
            <person name="Hawkins J."/>
            <person name="Pontaroli A.C."/>
            <person name="Estep M."/>
            <person name="Feng L."/>
            <person name="Vaughn J.N."/>
            <person name="Grimwood J."/>
            <person name="Jenkins J."/>
            <person name="Barry K."/>
            <person name="Lindquist E."/>
            <person name="Hellsten U."/>
            <person name="Deshpande S."/>
            <person name="Wang X."/>
            <person name="Wu X."/>
            <person name="Mitros T."/>
            <person name="Triplett J."/>
            <person name="Yang X."/>
            <person name="Ye C.Y."/>
            <person name="Mauro-Herrera M."/>
            <person name="Wang L."/>
            <person name="Li P."/>
            <person name="Sharma M."/>
            <person name="Sharma R."/>
            <person name="Ronald P.C."/>
            <person name="Panaud O."/>
            <person name="Kellogg E.A."/>
            <person name="Brutnell T.P."/>
            <person name="Doust A.N."/>
            <person name="Tuskan G.A."/>
            <person name="Rokhsar D."/>
            <person name="Devos K.M."/>
        </authorList>
    </citation>
    <scope>NUCLEOTIDE SEQUENCE [LARGE SCALE GENOMIC DNA]</scope>
    <source>
        <strain evidence="8">cv. Yugu1</strain>
    </source>
</reference>
<dbReference type="Gramene" id="KQL14321">
    <property type="protein sequence ID" value="KQL14321"/>
    <property type="gene ID" value="SETIT_025001mg"/>
</dbReference>
<dbReference type="PROSITE" id="PS51354">
    <property type="entry name" value="GLUTAREDOXIN_2"/>
    <property type="match status" value="1"/>
</dbReference>
<dbReference type="AlphaFoldDB" id="K3ZEK6"/>
<dbReference type="NCBIfam" id="TIGR02189">
    <property type="entry name" value="GlrX-like_plant"/>
    <property type="match status" value="1"/>
</dbReference>
<dbReference type="EMBL" id="AGNK02001550">
    <property type="status" value="NOT_ANNOTATED_CDS"/>
    <property type="molecule type" value="Genomic_DNA"/>
</dbReference>
<comment type="subcellular location">
    <subcellularLocation>
        <location evidence="1">Cytoplasm</location>
    </subcellularLocation>
</comment>
<feature type="compositionally biased region" description="Basic residues" evidence="5">
    <location>
        <begin position="126"/>
        <end position="145"/>
    </location>
</feature>
<dbReference type="eggNOG" id="KOG1752">
    <property type="taxonomic scope" value="Eukaryota"/>
</dbReference>
<dbReference type="GO" id="GO:0005737">
    <property type="term" value="C:cytoplasm"/>
    <property type="evidence" value="ECO:0007669"/>
    <property type="project" value="UniProtKB-SubCell"/>
</dbReference>
<dbReference type="InParanoid" id="K3ZEK6"/>
<organism evidence="7 8">
    <name type="scientific">Setaria italica</name>
    <name type="common">Foxtail millet</name>
    <name type="synonym">Panicum italicum</name>
    <dbReference type="NCBI Taxonomy" id="4555"/>
    <lineage>
        <taxon>Eukaryota</taxon>
        <taxon>Viridiplantae</taxon>
        <taxon>Streptophyta</taxon>
        <taxon>Embryophyta</taxon>
        <taxon>Tracheophyta</taxon>
        <taxon>Spermatophyta</taxon>
        <taxon>Magnoliopsida</taxon>
        <taxon>Liliopsida</taxon>
        <taxon>Poales</taxon>
        <taxon>Poaceae</taxon>
        <taxon>PACMAD clade</taxon>
        <taxon>Panicoideae</taxon>
        <taxon>Panicodae</taxon>
        <taxon>Paniceae</taxon>
        <taxon>Cenchrinae</taxon>
        <taxon>Setaria</taxon>
    </lineage>
</organism>
<dbReference type="PANTHER" id="PTHR10168">
    <property type="entry name" value="GLUTAREDOXIN"/>
    <property type="match status" value="1"/>
</dbReference>
<feature type="region of interest" description="Disordered" evidence="5">
    <location>
        <begin position="23"/>
        <end position="42"/>
    </location>
</feature>
<name>K3ZEK6_SETIT</name>
<dbReference type="InterPro" id="IPR011905">
    <property type="entry name" value="GlrX-like_pln_2"/>
</dbReference>
<dbReference type="EnsemblPlants" id="KQL14321">
    <property type="protein sequence ID" value="KQL14321"/>
    <property type="gene ID" value="SETIT_025001mg"/>
</dbReference>
<accession>K3ZEK6</accession>
<dbReference type="SUPFAM" id="SSF52833">
    <property type="entry name" value="Thioredoxin-like"/>
    <property type="match status" value="1"/>
</dbReference>
<dbReference type="Gene3D" id="3.40.30.10">
    <property type="entry name" value="Glutaredoxin"/>
    <property type="match status" value="1"/>
</dbReference>
<proteinExistence type="inferred from homology"/>
<evidence type="ECO:0000256" key="5">
    <source>
        <dbReference type="SAM" id="MobiDB-lite"/>
    </source>
</evidence>
<evidence type="ECO:0000256" key="1">
    <source>
        <dbReference type="ARBA" id="ARBA00004496"/>
    </source>
</evidence>
<evidence type="ECO:0000259" key="6">
    <source>
        <dbReference type="Pfam" id="PF00462"/>
    </source>
</evidence>
<feature type="domain" description="Glutaredoxin" evidence="6">
    <location>
        <begin position="283"/>
        <end position="339"/>
    </location>
</feature>
<dbReference type="Proteomes" id="UP000004995">
    <property type="component" value="Unassembled WGS sequence"/>
</dbReference>
<comment type="similarity">
    <text evidence="2">Belongs to the glutaredoxin family. CC-type subfamily.</text>
</comment>
<evidence type="ECO:0000256" key="4">
    <source>
        <dbReference type="ARBA" id="ARBA00023284"/>
    </source>
</evidence>
<keyword evidence="4" id="KW-0676">Redox-active center</keyword>
<dbReference type="Pfam" id="PF00462">
    <property type="entry name" value="Glutaredoxin"/>
    <property type="match status" value="1"/>
</dbReference>
<sequence>EHAHRIERARPTEEGGIVAAVSGGELGNVQPSQQIARGDTRDVGAALSADAIASSTTPRRCRRRPSPGPTEGQPSVTDHVTSHALHVPRAPSRSPPIPSVVTDRLIGCPGGRGVAGPPNHLQPRLTPRHATPRARRGWRERRGRRPPPAPVLPTAWALPHGMTPSPFPADLTALYISGPSCLCPSHAHTTQVAARIANRTKKKESEVVQARGRQGRRMYQAIPYSAASRPWPPRPRPAPMATAEAAAVVDAVAAAAEEERLQAAQQPAVAREEVRRAVAESPVLVVGRRGCCLSHVVKRLLQGLGVNPAVHEVAGEAELAGIVAAGDVALPAVFVGGRLLGGLDRLMAVHISGELVPILKEAGALWL</sequence>
<dbReference type="InterPro" id="IPR036249">
    <property type="entry name" value="Thioredoxin-like_sf"/>
</dbReference>